<comment type="caution">
    <text evidence="2">The sequence shown here is derived from an EMBL/GenBank/DDBJ whole genome shotgun (WGS) entry which is preliminary data.</text>
</comment>
<keyword evidence="3" id="KW-1185">Reference proteome</keyword>
<sequence length="106" mass="12023">MQYCNSRPGSFSRQTFQSHRLTSGPRRVRPGLTTCSHGPTFGAFNWRMSTSHWSLRQARWSFKLIVYRSLCIAAGATSFSVLKQQERILRLSVPSDSPILLNNTCS</sequence>
<feature type="compositionally biased region" description="Polar residues" evidence="1">
    <location>
        <begin position="1"/>
        <end position="21"/>
    </location>
</feature>
<protein>
    <submittedName>
        <fullName evidence="2">Uncharacterized protein</fullName>
    </submittedName>
</protein>
<proteinExistence type="predicted"/>
<gene>
    <name evidence="2" type="ORF">BT67DRAFT_317288</name>
</gene>
<dbReference type="AlphaFoldDB" id="A0AAN6UJY0"/>
<dbReference type="Proteomes" id="UP001304895">
    <property type="component" value="Unassembled WGS sequence"/>
</dbReference>
<dbReference type="EMBL" id="MU853409">
    <property type="protein sequence ID" value="KAK4134388.1"/>
    <property type="molecule type" value="Genomic_DNA"/>
</dbReference>
<evidence type="ECO:0000256" key="1">
    <source>
        <dbReference type="SAM" id="MobiDB-lite"/>
    </source>
</evidence>
<evidence type="ECO:0000313" key="3">
    <source>
        <dbReference type="Proteomes" id="UP001304895"/>
    </source>
</evidence>
<evidence type="ECO:0000313" key="2">
    <source>
        <dbReference type="EMBL" id="KAK4134388.1"/>
    </source>
</evidence>
<accession>A0AAN6UJY0</accession>
<feature type="region of interest" description="Disordered" evidence="1">
    <location>
        <begin position="1"/>
        <end position="29"/>
    </location>
</feature>
<name>A0AAN6UJY0_9PEZI</name>
<reference evidence="2" key="1">
    <citation type="journal article" date="2023" name="Mol. Phylogenet. Evol.">
        <title>Genome-scale phylogeny and comparative genomics of the fungal order Sordariales.</title>
        <authorList>
            <person name="Hensen N."/>
            <person name="Bonometti L."/>
            <person name="Westerberg I."/>
            <person name="Brannstrom I.O."/>
            <person name="Guillou S."/>
            <person name="Cros-Aarteil S."/>
            <person name="Calhoun S."/>
            <person name="Haridas S."/>
            <person name="Kuo A."/>
            <person name="Mondo S."/>
            <person name="Pangilinan J."/>
            <person name="Riley R."/>
            <person name="LaButti K."/>
            <person name="Andreopoulos B."/>
            <person name="Lipzen A."/>
            <person name="Chen C."/>
            <person name="Yan M."/>
            <person name="Daum C."/>
            <person name="Ng V."/>
            <person name="Clum A."/>
            <person name="Steindorff A."/>
            <person name="Ohm R.A."/>
            <person name="Martin F."/>
            <person name="Silar P."/>
            <person name="Natvig D.O."/>
            <person name="Lalanne C."/>
            <person name="Gautier V."/>
            <person name="Ament-Velasquez S.L."/>
            <person name="Kruys A."/>
            <person name="Hutchinson M.I."/>
            <person name="Powell A.J."/>
            <person name="Barry K."/>
            <person name="Miller A.N."/>
            <person name="Grigoriev I.V."/>
            <person name="Debuchy R."/>
            <person name="Gladieux P."/>
            <person name="Hiltunen Thoren M."/>
            <person name="Johannesson H."/>
        </authorList>
    </citation>
    <scope>NUCLEOTIDE SEQUENCE</scope>
    <source>
        <strain evidence="2">CBS 123565</strain>
    </source>
</reference>
<reference evidence="2" key="2">
    <citation type="submission" date="2023-05" db="EMBL/GenBank/DDBJ databases">
        <authorList>
            <consortium name="Lawrence Berkeley National Laboratory"/>
            <person name="Steindorff A."/>
            <person name="Hensen N."/>
            <person name="Bonometti L."/>
            <person name="Westerberg I."/>
            <person name="Brannstrom I.O."/>
            <person name="Guillou S."/>
            <person name="Cros-Aarteil S."/>
            <person name="Calhoun S."/>
            <person name="Haridas S."/>
            <person name="Kuo A."/>
            <person name="Mondo S."/>
            <person name="Pangilinan J."/>
            <person name="Riley R."/>
            <person name="Labutti K."/>
            <person name="Andreopoulos B."/>
            <person name="Lipzen A."/>
            <person name="Chen C."/>
            <person name="Yanf M."/>
            <person name="Daum C."/>
            <person name="Ng V."/>
            <person name="Clum A."/>
            <person name="Ohm R."/>
            <person name="Martin F."/>
            <person name="Silar P."/>
            <person name="Natvig D."/>
            <person name="Lalanne C."/>
            <person name="Gautier V."/>
            <person name="Ament-Velasquez S.L."/>
            <person name="Kruys A."/>
            <person name="Hutchinson M.I."/>
            <person name="Powell A.J."/>
            <person name="Barry K."/>
            <person name="Miller A.N."/>
            <person name="Grigoriev I.V."/>
            <person name="Debuchy R."/>
            <person name="Gladieux P."/>
            <person name="Thoren M.H."/>
            <person name="Johannesson H."/>
        </authorList>
    </citation>
    <scope>NUCLEOTIDE SEQUENCE</scope>
    <source>
        <strain evidence="2">CBS 123565</strain>
    </source>
</reference>
<organism evidence="2 3">
    <name type="scientific">Trichocladium antarcticum</name>
    <dbReference type="NCBI Taxonomy" id="1450529"/>
    <lineage>
        <taxon>Eukaryota</taxon>
        <taxon>Fungi</taxon>
        <taxon>Dikarya</taxon>
        <taxon>Ascomycota</taxon>
        <taxon>Pezizomycotina</taxon>
        <taxon>Sordariomycetes</taxon>
        <taxon>Sordariomycetidae</taxon>
        <taxon>Sordariales</taxon>
        <taxon>Chaetomiaceae</taxon>
        <taxon>Trichocladium</taxon>
    </lineage>
</organism>